<dbReference type="Proteomes" id="UP001236270">
    <property type="component" value="Unassembled WGS sequence"/>
</dbReference>
<name>A0AAW8HRY6_PLUGE</name>
<dbReference type="AlphaFoldDB" id="A0AAW8HRY6"/>
<organism evidence="1 2">
    <name type="scientific">Pluralibacter gergoviae</name>
    <name type="common">Enterobacter gergoviae</name>
    <dbReference type="NCBI Taxonomy" id="61647"/>
    <lineage>
        <taxon>Bacteria</taxon>
        <taxon>Pseudomonadati</taxon>
        <taxon>Pseudomonadota</taxon>
        <taxon>Gammaproteobacteria</taxon>
        <taxon>Enterobacterales</taxon>
        <taxon>Enterobacteriaceae</taxon>
        <taxon>Pluralibacter</taxon>
    </lineage>
</organism>
<dbReference type="PIRSF" id="PIRSF029208">
    <property type="entry name" value="Phage_tail_GPU"/>
    <property type="match status" value="1"/>
</dbReference>
<evidence type="ECO:0000313" key="2">
    <source>
        <dbReference type="Proteomes" id="UP001236270"/>
    </source>
</evidence>
<dbReference type="GeneID" id="61386345"/>
<evidence type="ECO:0000313" key="1">
    <source>
        <dbReference type="EMBL" id="MDQ2311416.1"/>
    </source>
</evidence>
<accession>A0AAW8HRY6</accession>
<dbReference type="Pfam" id="PF06995">
    <property type="entry name" value="Phage_P2_GpU"/>
    <property type="match status" value="1"/>
</dbReference>
<reference evidence="1" key="1">
    <citation type="submission" date="2023-08" db="EMBL/GenBank/DDBJ databases">
        <title>WGS of pathogenic bacterial species, Los Angeles County Public Health Laboratories.</title>
        <authorList>
            <person name="Garrigues J.M."/>
            <person name="Green N.M."/>
        </authorList>
    </citation>
    <scope>NUCLEOTIDE SEQUENCE</scope>
    <source>
        <strain evidence="1">LACPHL-BACT-2023-00068</strain>
    </source>
</reference>
<dbReference type="RefSeq" id="WP_053075572.1">
    <property type="nucleotide sequence ID" value="NZ_CBCSIS010000006.1"/>
</dbReference>
<dbReference type="EMBL" id="JAVDNV010000017">
    <property type="protein sequence ID" value="MDQ2311416.1"/>
    <property type="molecule type" value="Genomic_DNA"/>
</dbReference>
<protein>
    <submittedName>
        <fullName evidence="1">Phage tail protein</fullName>
    </submittedName>
</protein>
<dbReference type="InterPro" id="IPR009734">
    <property type="entry name" value="Myoviridae_GpU"/>
</dbReference>
<gene>
    <name evidence="1" type="ORF">RBJ30_20290</name>
</gene>
<sequence>MMLALGFFVFERRTLPYQTFKHDASYSWNSNSRIGTRDAYQYLGQGQEKINLTGDLYPEITGGKVTLALLRQMAELGLSWPLLDGNGTIYGMFVISNVTETGSELLPDGSPRKISFTVELIRVDEQLAVTAKNAGTQLSELVSNMTGAS</sequence>
<dbReference type="InterPro" id="IPR016912">
    <property type="entry name" value="Phage_P2_GpU"/>
</dbReference>
<proteinExistence type="predicted"/>
<comment type="caution">
    <text evidence="1">The sequence shown here is derived from an EMBL/GenBank/DDBJ whole genome shotgun (WGS) entry which is preliminary data.</text>
</comment>